<protein>
    <submittedName>
        <fullName evidence="1">Uncharacterized protein</fullName>
    </submittedName>
</protein>
<evidence type="ECO:0000313" key="1">
    <source>
        <dbReference type="EMBL" id="ODN41217.1"/>
    </source>
</evidence>
<keyword evidence="2" id="KW-1185">Reference proteome</keyword>
<comment type="caution">
    <text evidence="1">The sequence shown here is derived from an EMBL/GenBank/DDBJ whole genome shotgun (WGS) entry which is preliminary data.</text>
</comment>
<dbReference type="EMBL" id="MDTU01000005">
    <property type="protein sequence ID" value="ODN41217.1"/>
    <property type="molecule type" value="Genomic_DNA"/>
</dbReference>
<sequence>MKKFITYPSSGMFPEHEPQPIVVEVGYSRVRFIPTSPQAIEFIESQKITCPHCNSKLKLTYKEDSFEIDCSIGEVEGSFNGELPLKELFALSLFFDVDFFSCLSCREDFTIKLDTLGSTLVVGTDFGKEYYQNEKECQKIQAELEKRLQPQTVARQGIEEHASFEKSHYAPNNQ</sequence>
<evidence type="ECO:0000313" key="2">
    <source>
        <dbReference type="Proteomes" id="UP000094329"/>
    </source>
</evidence>
<accession>A0ABX2ZX76</accession>
<name>A0ABX2ZX76_9GAMM</name>
<reference evidence="1 2" key="1">
    <citation type="submission" date="2016-08" db="EMBL/GenBank/DDBJ databases">
        <title>Draft genome sequence of Candidatus Piscirickettsia litoralis, from seawater.</title>
        <authorList>
            <person name="Wan X."/>
            <person name="Lee A.J."/>
            <person name="Hou S."/>
            <person name="Donachie S.P."/>
        </authorList>
    </citation>
    <scope>NUCLEOTIDE SEQUENCE [LARGE SCALE GENOMIC DNA]</scope>
    <source>
        <strain evidence="1 2">Y2</strain>
    </source>
</reference>
<gene>
    <name evidence="1" type="ORF">BGC07_17540</name>
</gene>
<dbReference type="RefSeq" id="WP_069314354.1">
    <property type="nucleotide sequence ID" value="NZ_MDTU01000005.1"/>
</dbReference>
<dbReference type="Proteomes" id="UP000094329">
    <property type="component" value="Unassembled WGS sequence"/>
</dbReference>
<organism evidence="1 2">
    <name type="scientific">Piscirickettsia litoralis</name>
    <dbReference type="NCBI Taxonomy" id="1891921"/>
    <lineage>
        <taxon>Bacteria</taxon>
        <taxon>Pseudomonadati</taxon>
        <taxon>Pseudomonadota</taxon>
        <taxon>Gammaproteobacteria</taxon>
        <taxon>Thiotrichales</taxon>
        <taxon>Piscirickettsiaceae</taxon>
        <taxon>Piscirickettsia</taxon>
    </lineage>
</organism>
<proteinExistence type="predicted"/>